<keyword evidence="1" id="KW-0732">Signal</keyword>
<proteinExistence type="predicted"/>
<evidence type="ECO:0008006" key="4">
    <source>
        <dbReference type="Google" id="ProtNLM"/>
    </source>
</evidence>
<comment type="caution">
    <text evidence="2">The sequence shown here is derived from an EMBL/GenBank/DDBJ whole genome shotgun (WGS) entry which is preliminary data.</text>
</comment>
<dbReference type="Gene3D" id="2.60.40.10">
    <property type="entry name" value="Immunoglobulins"/>
    <property type="match status" value="1"/>
</dbReference>
<dbReference type="SUPFAM" id="SSF48726">
    <property type="entry name" value="Immunoglobulin"/>
    <property type="match status" value="1"/>
</dbReference>
<organism evidence="2 3">
    <name type="scientific">Holothuria leucospilota</name>
    <name type="common">Black long sea cucumber</name>
    <name type="synonym">Mertensiothuria leucospilota</name>
    <dbReference type="NCBI Taxonomy" id="206669"/>
    <lineage>
        <taxon>Eukaryota</taxon>
        <taxon>Metazoa</taxon>
        <taxon>Echinodermata</taxon>
        <taxon>Eleutherozoa</taxon>
        <taxon>Echinozoa</taxon>
        <taxon>Holothuroidea</taxon>
        <taxon>Aspidochirotacea</taxon>
        <taxon>Aspidochirotida</taxon>
        <taxon>Holothuriidae</taxon>
        <taxon>Holothuria</taxon>
    </lineage>
</organism>
<dbReference type="EMBL" id="JAIZAY010000166">
    <property type="protein sequence ID" value="KAJ8018853.1"/>
    <property type="molecule type" value="Genomic_DNA"/>
</dbReference>
<dbReference type="InterPro" id="IPR036179">
    <property type="entry name" value="Ig-like_dom_sf"/>
</dbReference>
<dbReference type="AlphaFoldDB" id="A0A9Q0YA57"/>
<sequence length="473" mass="53720">MASSYAFILVCSLLVVNKGAGTKGECSPIQYLVLGTRGIIHCSFEEEFFGVLWYNTTDVLYHDAILTFREGEKSGTGYLAGEYDVFANGSLVVYNVSKWHESKFTMLFLKTTSELPVRYNFNVLVNANTFIPFPRVNECSDIGEVCLQRWNQQSETSCFIRDARLMIPLTWMVRTIHGDRNISSVLSVTNQTSFYTSKVSTTNPFAFSARLALLVCKADDPMGLLKRNQSLVLVSKQKLDPKSENVITKYFKIGSQIRLECSANQFLFLLWQVKQTSQDKEILIIYTVLKEDTFSRRYDDDYNLESNGSLAVYDVTVKHGGLYSCISGDGITDNVIMYNIVVFVLPVPPYPVIQGCNHEQYCVLDVEREGSLTCTLTGIRPRVQLDFKAFNHQSSQRIEFFDKHLLTNDNDGTFDVFLTSQYRVTETEINKVTIDCRVIGTEIDHLQLATKFDILFMSGSKQRSPHLLNNFGF</sequence>
<dbReference type="Proteomes" id="UP001152320">
    <property type="component" value="Unassembled WGS sequence"/>
</dbReference>
<feature type="chain" id="PRO_5040254247" description="Ig-like domain-containing protein" evidence="1">
    <location>
        <begin position="22"/>
        <end position="473"/>
    </location>
</feature>
<evidence type="ECO:0000313" key="2">
    <source>
        <dbReference type="EMBL" id="KAJ8018853.1"/>
    </source>
</evidence>
<feature type="signal peptide" evidence="1">
    <location>
        <begin position="1"/>
        <end position="21"/>
    </location>
</feature>
<dbReference type="OrthoDB" id="10547038at2759"/>
<name>A0A9Q0YA57_HOLLE</name>
<evidence type="ECO:0000256" key="1">
    <source>
        <dbReference type="SAM" id="SignalP"/>
    </source>
</evidence>
<keyword evidence="3" id="KW-1185">Reference proteome</keyword>
<protein>
    <recommendedName>
        <fullName evidence="4">Ig-like domain-containing protein</fullName>
    </recommendedName>
</protein>
<gene>
    <name evidence="2" type="ORF">HOLleu_42932</name>
</gene>
<evidence type="ECO:0000313" key="3">
    <source>
        <dbReference type="Proteomes" id="UP001152320"/>
    </source>
</evidence>
<reference evidence="2" key="1">
    <citation type="submission" date="2021-10" db="EMBL/GenBank/DDBJ databases">
        <title>Tropical sea cucumber genome reveals ecological adaptation and Cuvierian tubules defense mechanism.</title>
        <authorList>
            <person name="Chen T."/>
        </authorList>
    </citation>
    <scope>NUCLEOTIDE SEQUENCE</scope>
    <source>
        <strain evidence="2">Nanhai2018</strain>
        <tissue evidence="2">Muscle</tissue>
    </source>
</reference>
<dbReference type="InterPro" id="IPR013783">
    <property type="entry name" value="Ig-like_fold"/>
</dbReference>
<accession>A0A9Q0YA57</accession>